<dbReference type="Gene3D" id="3.40.50.720">
    <property type="entry name" value="NAD(P)-binding Rossmann-like Domain"/>
    <property type="match status" value="1"/>
</dbReference>
<protein>
    <submittedName>
        <fullName evidence="2">Short-subunit dehydrogenase</fullName>
    </submittedName>
</protein>
<proteinExistence type="inferred from homology"/>
<dbReference type="AlphaFoldDB" id="A0A366FHA2"/>
<dbReference type="RefSeq" id="WP_113889136.1">
    <property type="nucleotide sequence ID" value="NZ_QNRK01000010.1"/>
</dbReference>
<dbReference type="Proteomes" id="UP000253529">
    <property type="component" value="Unassembled WGS sequence"/>
</dbReference>
<dbReference type="Pfam" id="PF13561">
    <property type="entry name" value="adh_short_C2"/>
    <property type="match status" value="1"/>
</dbReference>
<evidence type="ECO:0000256" key="1">
    <source>
        <dbReference type="ARBA" id="ARBA00006484"/>
    </source>
</evidence>
<dbReference type="SUPFAM" id="SSF51735">
    <property type="entry name" value="NAD(P)-binding Rossmann-fold domains"/>
    <property type="match status" value="1"/>
</dbReference>
<dbReference type="EMBL" id="QNRK01000010">
    <property type="protein sequence ID" value="RBP13987.1"/>
    <property type="molecule type" value="Genomic_DNA"/>
</dbReference>
<evidence type="ECO:0000313" key="2">
    <source>
        <dbReference type="EMBL" id="RBP13987.1"/>
    </source>
</evidence>
<comment type="caution">
    <text evidence="2">The sequence shown here is derived from an EMBL/GenBank/DDBJ whole genome shotgun (WGS) entry which is preliminary data.</text>
</comment>
<keyword evidence="3" id="KW-1185">Reference proteome</keyword>
<evidence type="ECO:0000313" key="3">
    <source>
        <dbReference type="Proteomes" id="UP000253529"/>
    </source>
</evidence>
<dbReference type="PANTHER" id="PTHR42879">
    <property type="entry name" value="3-OXOACYL-(ACYL-CARRIER-PROTEIN) REDUCTASE"/>
    <property type="match status" value="1"/>
</dbReference>
<accession>A0A366FHA2</accession>
<dbReference type="PRINTS" id="PR00081">
    <property type="entry name" value="GDHRDH"/>
</dbReference>
<reference evidence="2 3" key="1">
    <citation type="submission" date="2018-06" db="EMBL/GenBank/DDBJ databases">
        <title>Genomic Encyclopedia of Type Strains, Phase IV (KMG-IV): sequencing the most valuable type-strain genomes for metagenomic binning, comparative biology and taxonomic classification.</title>
        <authorList>
            <person name="Goeker M."/>
        </authorList>
    </citation>
    <scope>NUCLEOTIDE SEQUENCE [LARGE SCALE GENOMIC DNA]</scope>
    <source>
        <strain evidence="2 3">DSM 24875</strain>
    </source>
</reference>
<name>A0A366FHA2_9HYPH</name>
<sequence>MTETRSETAIVSGGAGSIGRTIVARLAARGLDVLVVGRNAAALDALAAETTGVRACPADLADDAAIEAVAARLDRPVRMVVHSVGVPVAGGVMEAPTRALSDAFNLKVNGFVRLVRAADARLAPHARLVAIGGHYGLEPTAYAATAGVGNAALVNLSRQLSLAYGPRSVTSHVIAPGPADTERLRAVAEARARRDKTTVQAVLDAMRADSSLAAFTTPAQVAWMVETLLAEEADAMTGSTLMLDSGRRRGLP</sequence>
<dbReference type="InterPro" id="IPR036291">
    <property type="entry name" value="NAD(P)-bd_dom_sf"/>
</dbReference>
<gene>
    <name evidence="2" type="ORF">DFR50_11010</name>
</gene>
<comment type="similarity">
    <text evidence="1">Belongs to the short-chain dehydrogenases/reductases (SDR) family.</text>
</comment>
<dbReference type="OrthoDB" id="9793325at2"/>
<dbReference type="PANTHER" id="PTHR42879:SF2">
    <property type="entry name" value="3-OXOACYL-[ACYL-CARRIER-PROTEIN] REDUCTASE FABG"/>
    <property type="match status" value="1"/>
</dbReference>
<organism evidence="2 3">
    <name type="scientific">Roseiarcus fermentans</name>
    <dbReference type="NCBI Taxonomy" id="1473586"/>
    <lineage>
        <taxon>Bacteria</taxon>
        <taxon>Pseudomonadati</taxon>
        <taxon>Pseudomonadota</taxon>
        <taxon>Alphaproteobacteria</taxon>
        <taxon>Hyphomicrobiales</taxon>
        <taxon>Roseiarcaceae</taxon>
        <taxon>Roseiarcus</taxon>
    </lineage>
</organism>
<dbReference type="InterPro" id="IPR050259">
    <property type="entry name" value="SDR"/>
</dbReference>
<dbReference type="InterPro" id="IPR002347">
    <property type="entry name" value="SDR_fam"/>
</dbReference>